<proteinExistence type="predicted"/>
<reference evidence="1 2" key="1">
    <citation type="journal article" date="2019" name="Emerg. Microbes Infect.">
        <title>Comprehensive subspecies identification of 175 nontuberculous mycobacteria species based on 7547 genomic profiles.</title>
        <authorList>
            <person name="Matsumoto Y."/>
            <person name="Kinjo T."/>
            <person name="Motooka D."/>
            <person name="Nabeya D."/>
            <person name="Jung N."/>
            <person name="Uechi K."/>
            <person name="Horii T."/>
            <person name="Iida T."/>
            <person name="Fujita J."/>
            <person name="Nakamura S."/>
        </authorList>
    </citation>
    <scope>NUCLEOTIDE SEQUENCE [LARGE SCALE GENOMIC DNA]</scope>
    <source>
        <strain evidence="1 2">JCM 17783</strain>
    </source>
</reference>
<dbReference type="KEGG" id="msto:MSTO_42650"/>
<keyword evidence="2" id="KW-1185">Reference proteome</keyword>
<evidence type="ECO:0000313" key="1">
    <source>
        <dbReference type="EMBL" id="BBY24060.1"/>
    </source>
</evidence>
<dbReference type="Proteomes" id="UP000467130">
    <property type="component" value="Chromosome"/>
</dbReference>
<gene>
    <name evidence="1" type="ORF">MSTO_42650</name>
</gene>
<protein>
    <submittedName>
        <fullName evidence="1">Uncharacterized protein</fullName>
    </submittedName>
</protein>
<organism evidence="1 2">
    <name type="scientific">Mycobacterium stomatepiae</name>
    <dbReference type="NCBI Taxonomy" id="470076"/>
    <lineage>
        <taxon>Bacteria</taxon>
        <taxon>Bacillati</taxon>
        <taxon>Actinomycetota</taxon>
        <taxon>Actinomycetes</taxon>
        <taxon>Mycobacteriales</taxon>
        <taxon>Mycobacteriaceae</taxon>
        <taxon>Mycobacterium</taxon>
        <taxon>Mycobacterium simiae complex</taxon>
    </lineage>
</organism>
<dbReference type="EMBL" id="AP022587">
    <property type="protein sequence ID" value="BBY24060.1"/>
    <property type="molecule type" value="Genomic_DNA"/>
</dbReference>
<sequence length="47" mass="4639">MGEAAGGVEAFDEDFEGDVLVLVGGQAALPDLGQQLGHGGIAIDLDA</sequence>
<name>A0A7I7QCN9_9MYCO</name>
<accession>A0A7I7QCN9</accession>
<dbReference type="AlphaFoldDB" id="A0A7I7QCN9"/>
<evidence type="ECO:0000313" key="2">
    <source>
        <dbReference type="Proteomes" id="UP000467130"/>
    </source>
</evidence>